<evidence type="ECO:0000313" key="1">
    <source>
        <dbReference type="EMBL" id="KAJ8621053.1"/>
    </source>
</evidence>
<name>A0ACC2KIY8_PERAE</name>
<organism evidence="1 2">
    <name type="scientific">Persea americana</name>
    <name type="common">Avocado</name>
    <dbReference type="NCBI Taxonomy" id="3435"/>
    <lineage>
        <taxon>Eukaryota</taxon>
        <taxon>Viridiplantae</taxon>
        <taxon>Streptophyta</taxon>
        <taxon>Embryophyta</taxon>
        <taxon>Tracheophyta</taxon>
        <taxon>Spermatophyta</taxon>
        <taxon>Magnoliopsida</taxon>
        <taxon>Magnoliidae</taxon>
        <taxon>Laurales</taxon>
        <taxon>Lauraceae</taxon>
        <taxon>Persea</taxon>
    </lineage>
</organism>
<proteinExistence type="predicted"/>
<accession>A0ACC2KIY8</accession>
<evidence type="ECO:0000313" key="2">
    <source>
        <dbReference type="Proteomes" id="UP001234297"/>
    </source>
</evidence>
<gene>
    <name evidence="1" type="ORF">MRB53_029582</name>
</gene>
<dbReference type="Proteomes" id="UP001234297">
    <property type="component" value="Chromosome 9"/>
</dbReference>
<keyword evidence="2" id="KW-1185">Reference proteome</keyword>
<sequence>MALKWFTNKTFKLSLPRLLHRHQTNMASPRDNQTVHKLHQTFRYLDGDGDGKISSDELRVLFTSLGDNMSDDQVKGVISDHDSDRDDLLDFGDFVRLVDNKGGEEDLILRRAFELFEVEKGSGFITPRGLQRMLNRLGDDKSHEECEAMIRTFDLDGNGVVDFDEFRQMMT</sequence>
<protein>
    <submittedName>
        <fullName evidence="1">Uncharacterized protein</fullName>
    </submittedName>
</protein>
<comment type="caution">
    <text evidence="1">The sequence shown here is derived from an EMBL/GenBank/DDBJ whole genome shotgun (WGS) entry which is preliminary data.</text>
</comment>
<reference evidence="1 2" key="1">
    <citation type="journal article" date="2022" name="Hortic Res">
        <title>A haplotype resolved chromosomal level avocado genome allows analysis of novel avocado genes.</title>
        <authorList>
            <person name="Nath O."/>
            <person name="Fletcher S.J."/>
            <person name="Hayward A."/>
            <person name="Shaw L.M."/>
            <person name="Masouleh A.K."/>
            <person name="Furtado A."/>
            <person name="Henry R.J."/>
            <person name="Mitter N."/>
        </authorList>
    </citation>
    <scope>NUCLEOTIDE SEQUENCE [LARGE SCALE GENOMIC DNA]</scope>
    <source>
        <strain evidence="2">cv. Hass</strain>
    </source>
</reference>
<dbReference type="EMBL" id="CM056817">
    <property type="protein sequence ID" value="KAJ8621053.1"/>
    <property type="molecule type" value="Genomic_DNA"/>
</dbReference>